<reference evidence="1 2" key="1">
    <citation type="submission" date="2019-10" db="EMBL/GenBank/DDBJ databases">
        <title>Draft Genome Assembly of Rhodococcus zopfii DSM44189.</title>
        <authorList>
            <person name="Sutton J.M."/>
            <person name="Akob D.M."/>
            <person name="Bushman T.J."/>
        </authorList>
    </citation>
    <scope>NUCLEOTIDE SEQUENCE [LARGE SCALE GENOMIC DNA]</scope>
    <source>
        <strain evidence="1 2">DSM 44189</strain>
    </source>
</reference>
<gene>
    <name evidence="1" type="ORF">F8M49_17255</name>
</gene>
<proteinExistence type="predicted"/>
<name>A0ABU3WRL7_9NOCA</name>
<sequence length="102" mass="11449">MMNTFRLTYSNPDDARLMMSLLLTERYAEGLAWVTNNGEYELGLLGDALVLRVPRPEETDWLPDWIPAWDVAGEVARKLNRVIGRDDDPCEAEVAGILEGLG</sequence>
<organism evidence="1 2">
    <name type="scientific">Rhodococcus zopfii</name>
    <dbReference type="NCBI Taxonomy" id="43772"/>
    <lineage>
        <taxon>Bacteria</taxon>
        <taxon>Bacillati</taxon>
        <taxon>Actinomycetota</taxon>
        <taxon>Actinomycetes</taxon>
        <taxon>Mycobacteriales</taxon>
        <taxon>Nocardiaceae</taxon>
        <taxon>Rhodococcus</taxon>
    </lineage>
</organism>
<keyword evidence="2" id="KW-1185">Reference proteome</keyword>
<protein>
    <submittedName>
        <fullName evidence="1">Uncharacterized protein</fullName>
    </submittedName>
</protein>
<dbReference type="Proteomes" id="UP001275440">
    <property type="component" value="Unassembled WGS sequence"/>
</dbReference>
<evidence type="ECO:0000313" key="2">
    <source>
        <dbReference type="Proteomes" id="UP001275440"/>
    </source>
</evidence>
<comment type="caution">
    <text evidence="1">The sequence shown here is derived from an EMBL/GenBank/DDBJ whole genome shotgun (WGS) entry which is preliminary data.</text>
</comment>
<evidence type="ECO:0000313" key="1">
    <source>
        <dbReference type="EMBL" id="MDV2476631.1"/>
    </source>
</evidence>
<dbReference type="EMBL" id="WBMO01000001">
    <property type="protein sequence ID" value="MDV2476631.1"/>
    <property type="molecule type" value="Genomic_DNA"/>
</dbReference>
<accession>A0ABU3WRL7</accession>